<dbReference type="Proteomes" id="UP000578531">
    <property type="component" value="Unassembled WGS sequence"/>
</dbReference>
<evidence type="ECO:0000313" key="2">
    <source>
        <dbReference type="Proteomes" id="UP000578531"/>
    </source>
</evidence>
<name>A0A8H6G1T3_9LECA</name>
<organism evidence="1 2">
    <name type="scientific">Letharia columbiana</name>
    <dbReference type="NCBI Taxonomy" id="112416"/>
    <lineage>
        <taxon>Eukaryota</taxon>
        <taxon>Fungi</taxon>
        <taxon>Dikarya</taxon>
        <taxon>Ascomycota</taxon>
        <taxon>Pezizomycotina</taxon>
        <taxon>Lecanoromycetes</taxon>
        <taxon>OSLEUM clade</taxon>
        <taxon>Lecanoromycetidae</taxon>
        <taxon>Lecanorales</taxon>
        <taxon>Lecanorineae</taxon>
        <taxon>Parmeliaceae</taxon>
        <taxon>Letharia</taxon>
    </lineage>
</organism>
<sequence>MASLSSWIAALNAKRIKAKTIKAYLTGVKSTHVDLGYEGLEVVHSPQLERIIAGVRRLRGEAGTKERCPLTKDKLLSLLPQFDQSTKEGSTMHAAFCLAFAAFLRIGEFTYPMRDRQDEAFSKWFLTRRITPN</sequence>
<evidence type="ECO:0008006" key="3">
    <source>
        <dbReference type="Google" id="ProtNLM"/>
    </source>
</evidence>
<dbReference type="RefSeq" id="XP_037168064.1">
    <property type="nucleotide sequence ID" value="XM_037305199.1"/>
</dbReference>
<protein>
    <recommendedName>
        <fullName evidence="3">Integrase SAM-like N-terminal domain-containing protein</fullName>
    </recommendedName>
</protein>
<keyword evidence="2" id="KW-1185">Reference proteome</keyword>
<evidence type="ECO:0000313" key="1">
    <source>
        <dbReference type="EMBL" id="KAF6238765.1"/>
    </source>
</evidence>
<dbReference type="OrthoDB" id="3941369at2759"/>
<proteinExistence type="predicted"/>
<reference evidence="1 2" key="1">
    <citation type="journal article" date="2020" name="Genomics">
        <title>Complete, high-quality genomes from long-read metagenomic sequencing of two wolf lichen thalli reveals enigmatic genome architecture.</title>
        <authorList>
            <person name="McKenzie S.K."/>
            <person name="Walston R.F."/>
            <person name="Allen J.L."/>
        </authorList>
    </citation>
    <scope>NUCLEOTIDE SEQUENCE [LARGE SCALE GENOMIC DNA]</scope>
    <source>
        <strain evidence="1">WasteWater2</strain>
    </source>
</reference>
<gene>
    <name evidence="1" type="ORF">HO173_003272</name>
</gene>
<comment type="caution">
    <text evidence="1">The sequence shown here is derived from an EMBL/GenBank/DDBJ whole genome shotgun (WGS) entry which is preliminary data.</text>
</comment>
<dbReference type="GeneID" id="59284940"/>
<dbReference type="AlphaFoldDB" id="A0A8H6G1T3"/>
<accession>A0A8H6G1T3</accession>
<dbReference type="EMBL" id="JACCJC010000008">
    <property type="protein sequence ID" value="KAF6238765.1"/>
    <property type="molecule type" value="Genomic_DNA"/>
</dbReference>